<dbReference type="GO" id="GO:0016758">
    <property type="term" value="F:hexosyltransferase activity"/>
    <property type="evidence" value="ECO:0007669"/>
    <property type="project" value="UniProtKB-ARBA"/>
</dbReference>
<proteinExistence type="predicted"/>
<dbReference type="Gene3D" id="3.90.550.10">
    <property type="entry name" value="Spore Coat Polysaccharide Biosynthesis Protein SpsA, Chain A"/>
    <property type="match status" value="1"/>
</dbReference>
<dbReference type="SUPFAM" id="SSF53448">
    <property type="entry name" value="Nucleotide-diphospho-sugar transferases"/>
    <property type="match status" value="1"/>
</dbReference>
<evidence type="ECO:0000259" key="1">
    <source>
        <dbReference type="Pfam" id="PF00535"/>
    </source>
</evidence>
<sequence>MKDRRELMKKVSVIVGAYNAHDTLARCLTSLVHQTLEDIEIIVVNDASKDDTWEIMQRCKAQFPDKVVILNNEQNMGCGGAKNSGLEVASGEYIGFCDSDDYCALNMFELLYNKAKEKDADIVDCGFYVEAANASTISTPDEAEGILDDDKRKKLIIKGGYLWSKLFKRELFYDPQIKMRNDVRVLSDNDVLKYMYLHAKDIWTVKEVLYHYSDAPGSDTKIIDVDKYYESIYGVMEGTYNLCHNLPTYEAAKEVIESAQLVWYSYGINRCIYDQIARLGADESKVGRYFEGLNEDVEDKLKKLALLKKRVITTDYKDNKFLLERISPIDIRIMQECDRRYGEKCQG</sequence>
<organism evidence="2 3">
    <name type="scientific">Butyrivibrio proteoclasticus (strain ATCC 51982 / DSM 14932 / B316)</name>
    <name type="common">Clostridium proteoclasticum</name>
    <dbReference type="NCBI Taxonomy" id="515622"/>
    <lineage>
        <taxon>Bacteria</taxon>
        <taxon>Bacillati</taxon>
        <taxon>Bacillota</taxon>
        <taxon>Clostridia</taxon>
        <taxon>Lachnospirales</taxon>
        <taxon>Lachnospiraceae</taxon>
        <taxon>Butyrivibrio</taxon>
    </lineage>
</organism>
<dbReference type="KEGG" id="bpb:bpr_I0499"/>
<dbReference type="CAZy" id="GT2">
    <property type="family name" value="Glycosyltransferase Family 2"/>
</dbReference>
<keyword evidence="3" id="KW-1185">Reference proteome</keyword>
<keyword evidence="2" id="KW-0808">Transferase</keyword>
<dbReference type="EMBL" id="CP001810">
    <property type="protein sequence ID" value="ADL33246.1"/>
    <property type="molecule type" value="Genomic_DNA"/>
</dbReference>
<dbReference type="Proteomes" id="UP000001299">
    <property type="component" value="Chromosome 1"/>
</dbReference>
<accession>E0S045</accession>
<protein>
    <submittedName>
        <fullName evidence="2">Glycosyl transferase GT2 family</fullName>
    </submittedName>
</protein>
<feature type="domain" description="Glycosyltransferase 2-like" evidence="1">
    <location>
        <begin position="12"/>
        <end position="142"/>
    </location>
</feature>
<gene>
    <name evidence="2" type="ordered locus">bpr_I0499</name>
</gene>
<reference evidence="2 3" key="1">
    <citation type="journal article" date="2010" name="PLoS ONE">
        <title>The glycobiome of the rumen bacterium Butyrivibrio proteoclasticus B316(T) highlights adaptation to a polysaccharide-rich environment.</title>
        <authorList>
            <person name="Kelly W.J."/>
            <person name="Leahy S.C."/>
            <person name="Altermann E."/>
            <person name="Yeoman C.J."/>
            <person name="Dunne J.C."/>
            <person name="Kong Z."/>
            <person name="Pacheco D.M."/>
            <person name="Li D."/>
            <person name="Noel S.J."/>
            <person name="Moon C.D."/>
            <person name="Cookson A.L."/>
            <person name="Attwood G.T."/>
        </authorList>
    </citation>
    <scope>NUCLEOTIDE SEQUENCE [LARGE SCALE GENOMIC DNA]</scope>
    <source>
        <strain evidence="3">ATCC 51982 / DSM 14932 / B316</strain>
    </source>
</reference>
<dbReference type="InterPro" id="IPR029044">
    <property type="entry name" value="Nucleotide-diphossugar_trans"/>
</dbReference>
<dbReference type="Pfam" id="PF00535">
    <property type="entry name" value="Glycos_transf_2"/>
    <property type="match status" value="1"/>
</dbReference>
<dbReference type="eggNOG" id="COG0463">
    <property type="taxonomic scope" value="Bacteria"/>
</dbReference>
<dbReference type="HOGENOM" id="CLU_025996_25_3_9"/>
<dbReference type="PANTHER" id="PTHR22916">
    <property type="entry name" value="GLYCOSYLTRANSFERASE"/>
    <property type="match status" value="1"/>
</dbReference>
<evidence type="ECO:0000313" key="2">
    <source>
        <dbReference type="EMBL" id="ADL33246.1"/>
    </source>
</evidence>
<dbReference type="CDD" id="cd00761">
    <property type="entry name" value="Glyco_tranf_GTA_type"/>
    <property type="match status" value="1"/>
</dbReference>
<dbReference type="AlphaFoldDB" id="E0S045"/>
<name>E0S045_BUTPB</name>
<dbReference type="InterPro" id="IPR001173">
    <property type="entry name" value="Glyco_trans_2-like"/>
</dbReference>
<dbReference type="STRING" id="515622.bpr_I0499"/>
<evidence type="ECO:0000313" key="3">
    <source>
        <dbReference type="Proteomes" id="UP000001299"/>
    </source>
</evidence>
<dbReference type="PANTHER" id="PTHR22916:SF3">
    <property type="entry name" value="UDP-GLCNAC:BETAGAL BETA-1,3-N-ACETYLGLUCOSAMINYLTRANSFERASE-LIKE PROTEIN 1"/>
    <property type="match status" value="1"/>
</dbReference>